<name>A0A8J6TQ29_9BACT</name>
<feature type="domain" description="Glycosyl transferase family 1" evidence="1">
    <location>
        <begin position="149"/>
        <end position="301"/>
    </location>
</feature>
<comment type="caution">
    <text evidence="2">The sequence shown here is derived from an EMBL/GenBank/DDBJ whole genome shotgun (WGS) entry which is preliminary data.</text>
</comment>
<accession>A0A8J6TQ29</accession>
<dbReference type="Proteomes" id="UP000605201">
    <property type="component" value="Unassembled WGS sequence"/>
</dbReference>
<dbReference type="CDD" id="cd03801">
    <property type="entry name" value="GT4_PimA-like"/>
    <property type="match status" value="1"/>
</dbReference>
<dbReference type="PANTHER" id="PTHR12526:SF630">
    <property type="entry name" value="GLYCOSYLTRANSFERASE"/>
    <property type="match status" value="1"/>
</dbReference>
<dbReference type="Gene3D" id="3.40.50.2000">
    <property type="entry name" value="Glycogen Phosphorylase B"/>
    <property type="match status" value="4"/>
</dbReference>
<gene>
    <name evidence="2" type="ORF">H8D96_03835</name>
</gene>
<dbReference type="Pfam" id="PF00534">
    <property type="entry name" value="Glycos_transf_1"/>
    <property type="match status" value="1"/>
</dbReference>
<evidence type="ECO:0000313" key="3">
    <source>
        <dbReference type="Proteomes" id="UP000605201"/>
    </source>
</evidence>
<dbReference type="InterPro" id="IPR001296">
    <property type="entry name" value="Glyco_trans_1"/>
</dbReference>
<protein>
    <submittedName>
        <fullName evidence="2">Glycosyltransferase family 4 protein</fullName>
    </submittedName>
</protein>
<organism evidence="2 3">
    <name type="scientific">Candidatus Desulfatibia vada</name>
    <dbReference type="NCBI Taxonomy" id="2841696"/>
    <lineage>
        <taxon>Bacteria</taxon>
        <taxon>Pseudomonadati</taxon>
        <taxon>Thermodesulfobacteriota</taxon>
        <taxon>Desulfobacteria</taxon>
        <taxon>Desulfobacterales</taxon>
        <taxon>Desulfobacterales incertae sedis</taxon>
        <taxon>Candidatus Desulfatibia</taxon>
    </lineage>
</organism>
<dbReference type="AlphaFoldDB" id="A0A8J6TQ29"/>
<dbReference type="GO" id="GO:0016757">
    <property type="term" value="F:glycosyltransferase activity"/>
    <property type="evidence" value="ECO:0007669"/>
    <property type="project" value="InterPro"/>
</dbReference>
<evidence type="ECO:0000259" key="1">
    <source>
        <dbReference type="Pfam" id="PF00534"/>
    </source>
</evidence>
<reference evidence="2 3" key="1">
    <citation type="submission" date="2020-08" db="EMBL/GenBank/DDBJ databases">
        <title>Bridging the membrane lipid divide: bacteria of the FCB group superphylum have the potential to synthesize archaeal ether lipids.</title>
        <authorList>
            <person name="Villanueva L."/>
            <person name="Von Meijenfeldt F.A.B."/>
            <person name="Westbye A.B."/>
            <person name="Yadav S."/>
            <person name="Hopmans E.C."/>
            <person name="Dutilh B.E."/>
            <person name="Sinninghe Damste J.S."/>
        </authorList>
    </citation>
    <scope>NUCLEOTIDE SEQUENCE [LARGE SCALE GENOMIC DNA]</scope>
    <source>
        <strain evidence="2">NIOZ-UU17</strain>
    </source>
</reference>
<dbReference type="PANTHER" id="PTHR12526">
    <property type="entry name" value="GLYCOSYLTRANSFERASE"/>
    <property type="match status" value="1"/>
</dbReference>
<sequence>MKVLVLYDYPASPGGLATQGELLCRGLKELGIDVHPVNFESAQEKEWYYRWFKPDVVLGVGYWGHTPDLILHPQQYGIQPVPWLVADGYIANYQEILNGLPLILVTSNWVKEVYIRDGINGDNIEILPVGCDTDAFHPIDQTDPKVTAVRESLGVGPDDIMILTVGGDAASKGALEVMQALAINNTKAPPWKYVCKVWPQARTEIQNLADFKLANQLGISQNIIYTMNRVSRTFMPYLINACDIYAAPSRLEGFGMPQVEAGACGKPVIGIKAMGMMDTLVHGETALLAEVAQEIILKEAILGTESGFHENQRIIFKNPRTVDYRASVNDIANYLMDLMENPELRHKLGQAARKRVVENFNYKAVAKRFVEIISAQLGIS</sequence>
<dbReference type="EMBL" id="JACNIG010000104">
    <property type="protein sequence ID" value="MBC8431030.1"/>
    <property type="molecule type" value="Genomic_DNA"/>
</dbReference>
<proteinExistence type="predicted"/>
<dbReference type="SUPFAM" id="SSF53756">
    <property type="entry name" value="UDP-Glycosyltransferase/glycogen phosphorylase"/>
    <property type="match status" value="1"/>
</dbReference>
<evidence type="ECO:0000313" key="2">
    <source>
        <dbReference type="EMBL" id="MBC8431030.1"/>
    </source>
</evidence>